<accession>A0A382W2X0</accession>
<name>A0A382W2X0_9ZZZZ</name>
<gene>
    <name evidence="1" type="ORF">METZ01_LOCUS405981</name>
</gene>
<protein>
    <submittedName>
        <fullName evidence="1">Uncharacterized protein</fullName>
    </submittedName>
</protein>
<proteinExistence type="predicted"/>
<evidence type="ECO:0000313" key="1">
    <source>
        <dbReference type="EMBL" id="SVD53127.1"/>
    </source>
</evidence>
<feature type="non-terminal residue" evidence="1">
    <location>
        <position position="81"/>
    </location>
</feature>
<organism evidence="1">
    <name type="scientific">marine metagenome</name>
    <dbReference type="NCBI Taxonomy" id="408172"/>
    <lineage>
        <taxon>unclassified sequences</taxon>
        <taxon>metagenomes</taxon>
        <taxon>ecological metagenomes</taxon>
    </lineage>
</organism>
<dbReference type="AlphaFoldDB" id="A0A382W2X0"/>
<sequence>MKSNRFLPMLLSAALLLAFPSEAAKRKKSFPKLDQVFTPEKLKEDFRVLQAALEKLHPGLHLYTPKEKFDQLFRDTHLSFQ</sequence>
<reference evidence="1" key="1">
    <citation type="submission" date="2018-05" db="EMBL/GenBank/DDBJ databases">
        <authorList>
            <person name="Lanie J.A."/>
            <person name="Ng W.-L."/>
            <person name="Kazmierczak K.M."/>
            <person name="Andrzejewski T.M."/>
            <person name="Davidsen T.M."/>
            <person name="Wayne K.J."/>
            <person name="Tettelin H."/>
            <person name="Glass J.I."/>
            <person name="Rusch D."/>
            <person name="Podicherti R."/>
            <person name="Tsui H.-C.T."/>
            <person name="Winkler M.E."/>
        </authorList>
    </citation>
    <scope>NUCLEOTIDE SEQUENCE</scope>
</reference>
<dbReference type="EMBL" id="UINC01156610">
    <property type="protein sequence ID" value="SVD53127.1"/>
    <property type="molecule type" value="Genomic_DNA"/>
</dbReference>